<dbReference type="AlphaFoldDB" id="A0A0A9BGJ4"/>
<evidence type="ECO:0000313" key="1">
    <source>
        <dbReference type="EMBL" id="JAD62461.1"/>
    </source>
</evidence>
<organism evidence="1">
    <name type="scientific">Arundo donax</name>
    <name type="common">Giant reed</name>
    <name type="synonym">Donax arundinaceus</name>
    <dbReference type="NCBI Taxonomy" id="35708"/>
    <lineage>
        <taxon>Eukaryota</taxon>
        <taxon>Viridiplantae</taxon>
        <taxon>Streptophyta</taxon>
        <taxon>Embryophyta</taxon>
        <taxon>Tracheophyta</taxon>
        <taxon>Spermatophyta</taxon>
        <taxon>Magnoliopsida</taxon>
        <taxon>Liliopsida</taxon>
        <taxon>Poales</taxon>
        <taxon>Poaceae</taxon>
        <taxon>PACMAD clade</taxon>
        <taxon>Arundinoideae</taxon>
        <taxon>Arundineae</taxon>
        <taxon>Arundo</taxon>
    </lineage>
</organism>
<sequence>MLHGREAPGLKKCKQTRYVCAALLLKIYLTQPLHDA</sequence>
<proteinExistence type="predicted"/>
<reference evidence="1" key="1">
    <citation type="submission" date="2014-09" db="EMBL/GenBank/DDBJ databases">
        <authorList>
            <person name="Magalhaes I.L.F."/>
            <person name="Oliveira U."/>
            <person name="Santos F.R."/>
            <person name="Vidigal T.H.D.A."/>
            <person name="Brescovit A.D."/>
            <person name="Santos A.J."/>
        </authorList>
    </citation>
    <scope>NUCLEOTIDE SEQUENCE</scope>
    <source>
        <tissue evidence="1">Shoot tissue taken approximately 20 cm above the soil surface</tissue>
    </source>
</reference>
<name>A0A0A9BGJ4_ARUDO</name>
<protein>
    <submittedName>
        <fullName evidence="1">Uncharacterized protein</fullName>
    </submittedName>
</protein>
<accession>A0A0A9BGJ4</accession>
<reference evidence="1" key="2">
    <citation type="journal article" date="2015" name="Data Brief">
        <title>Shoot transcriptome of the giant reed, Arundo donax.</title>
        <authorList>
            <person name="Barrero R.A."/>
            <person name="Guerrero F.D."/>
            <person name="Moolhuijzen P."/>
            <person name="Goolsby J.A."/>
            <person name="Tidwell J."/>
            <person name="Bellgard S.E."/>
            <person name="Bellgard M.I."/>
        </authorList>
    </citation>
    <scope>NUCLEOTIDE SEQUENCE</scope>
    <source>
        <tissue evidence="1">Shoot tissue taken approximately 20 cm above the soil surface</tissue>
    </source>
</reference>
<dbReference type="EMBL" id="GBRH01235434">
    <property type="protein sequence ID" value="JAD62461.1"/>
    <property type="molecule type" value="Transcribed_RNA"/>
</dbReference>